<sequence length="265" mass="29107">MVAMNTFRFFVAFCLACVWVPLAAQESNPPKPVVTVALMQGNAPFNYADAASASGQSGLFIELLDAIFKQLKLPYEVQTYPWARAQSQVQAGRSDFMVTVPTPERLQYAEASAQAVFLMHMQVFTLKDHPRLEEIKSVRSAQDILSLQLIPISNLGNGWHKANIDVIGIPTTYGTTDESAAKMLVYKRGDILIDSAVSMPLEIKRLGLDGKIVAAAEPFAPLKFHLLISKRSPYVALLPKVNQAIATLTKNGTLERLAAKYAKLD</sequence>
<reference evidence="5" key="1">
    <citation type="submission" date="2019-02" db="EMBL/GenBank/DDBJ databases">
        <title>Complete genome sequence of Rhodoferax sp. Gr-4.</title>
        <authorList>
            <person name="Jin L."/>
        </authorList>
    </citation>
    <scope>NUCLEOTIDE SEQUENCE [LARGE SCALE GENOMIC DNA]</scope>
    <source>
        <strain evidence="5">Gr-4</strain>
    </source>
</reference>
<dbReference type="SUPFAM" id="SSF53850">
    <property type="entry name" value="Periplasmic binding protein-like II"/>
    <property type="match status" value="1"/>
</dbReference>
<proteinExistence type="predicted"/>
<feature type="domain" description="Solute-binding protein family 3/N-terminal" evidence="3">
    <location>
        <begin position="33"/>
        <end position="265"/>
    </location>
</feature>
<dbReference type="PANTHER" id="PTHR35936">
    <property type="entry name" value="MEMBRANE-BOUND LYTIC MUREIN TRANSGLYCOSYLASE F"/>
    <property type="match status" value="1"/>
</dbReference>
<dbReference type="Gene3D" id="3.40.190.10">
    <property type="entry name" value="Periplasmic binding protein-like II"/>
    <property type="match status" value="2"/>
</dbReference>
<dbReference type="AlphaFoldDB" id="A0A515EJF0"/>
<protein>
    <submittedName>
        <fullName evidence="4">Transporter substrate-binding domain-containing protein</fullName>
    </submittedName>
</protein>
<name>A0A515EJF0_9BURK</name>
<dbReference type="SMART" id="SM00062">
    <property type="entry name" value="PBPb"/>
    <property type="match status" value="1"/>
</dbReference>
<accession>A0A515EJF0</accession>
<dbReference type="EMBL" id="CP036282">
    <property type="protein sequence ID" value="QDL52785.1"/>
    <property type="molecule type" value="Genomic_DNA"/>
</dbReference>
<evidence type="ECO:0000256" key="1">
    <source>
        <dbReference type="ARBA" id="ARBA00022729"/>
    </source>
</evidence>
<dbReference type="KEGG" id="rhg:EXZ61_00555"/>
<dbReference type="Pfam" id="PF00497">
    <property type="entry name" value="SBP_bac_3"/>
    <property type="match status" value="1"/>
</dbReference>
<dbReference type="PANTHER" id="PTHR35936:SF19">
    <property type="entry name" value="AMINO-ACID-BINDING PROTEIN YXEM-RELATED"/>
    <property type="match status" value="1"/>
</dbReference>
<evidence type="ECO:0000256" key="2">
    <source>
        <dbReference type="SAM" id="SignalP"/>
    </source>
</evidence>
<evidence type="ECO:0000313" key="4">
    <source>
        <dbReference type="EMBL" id="QDL52785.1"/>
    </source>
</evidence>
<keyword evidence="5" id="KW-1185">Reference proteome</keyword>
<dbReference type="Proteomes" id="UP000317365">
    <property type="component" value="Chromosome"/>
</dbReference>
<keyword evidence="1 2" id="KW-0732">Signal</keyword>
<gene>
    <name evidence="4" type="ORF">EXZ61_00555</name>
</gene>
<evidence type="ECO:0000259" key="3">
    <source>
        <dbReference type="SMART" id="SM00062"/>
    </source>
</evidence>
<feature type="signal peptide" evidence="2">
    <location>
        <begin position="1"/>
        <end position="23"/>
    </location>
</feature>
<reference evidence="5" key="2">
    <citation type="journal article" date="2020" name="Int. J. Syst. Evol. Microbiol.">
        <title>Genomic insights into a novel species Rhodoferax aquaticus sp. nov., isolated from freshwater.</title>
        <authorList>
            <person name="Li T."/>
            <person name="Zhuo Y."/>
            <person name="Jin C.Z."/>
            <person name="Wu X."/>
            <person name="Ko S.R."/>
            <person name="Jin F.J."/>
            <person name="Ahn C.Y."/>
            <person name="Oh H.M."/>
            <person name="Lee H.G."/>
            <person name="Jin L."/>
        </authorList>
    </citation>
    <scope>NUCLEOTIDE SEQUENCE [LARGE SCALE GENOMIC DNA]</scope>
    <source>
        <strain evidence="5">Gr-4</strain>
    </source>
</reference>
<evidence type="ECO:0000313" key="5">
    <source>
        <dbReference type="Proteomes" id="UP000317365"/>
    </source>
</evidence>
<dbReference type="InterPro" id="IPR001638">
    <property type="entry name" value="Solute-binding_3/MltF_N"/>
</dbReference>
<organism evidence="4 5">
    <name type="scientific">Rhodoferax aquaticus</name>
    <dbReference type="NCBI Taxonomy" id="2527691"/>
    <lineage>
        <taxon>Bacteria</taxon>
        <taxon>Pseudomonadati</taxon>
        <taxon>Pseudomonadota</taxon>
        <taxon>Betaproteobacteria</taxon>
        <taxon>Burkholderiales</taxon>
        <taxon>Comamonadaceae</taxon>
        <taxon>Rhodoferax</taxon>
    </lineage>
</organism>
<feature type="chain" id="PRO_5021731185" evidence="2">
    <location>
        <begin position="24"/>
        <end position="265"/>
    </location>
</feature>